<feature type="signal peptide" evidence="1">
    <location>
        <begin position="1"/>
        <end position="22"/>
    </location>
</feature>
<reference evidence="2 3" key="1">
    <citation type="journal article" date="2014" name="Int. J. Syst. Evol. Microbiol.">
        <title>Complete genome sequence of Corynebacterium casei LMG S-19264T (=DSM 44701T), isolated from a smear-ripened cheese.</title>
        <authorList>
            <consortium name="US DOE Joint Genome Institute (JGI-PGF)"/>
            <person name="Walter F."/>
            <person name="Albersmeier A."/>
            <person name="Kalinowski J."/>
            <person name="Ruckert C."/>
        </authorList>
    </citation>
    <scope>NUCLEOTIDE SEQUENCE [LARGE SCALE GENOMIC DNA]</scope>
    <source>
        <strain evidence="2 3">CGMCC 1.7286</strain>
    </source>
</reference>
<organism evidence="2 3">
    <name type="scientific">Marinobacterium nitratireducens</name>
    <dbReference type="NCBI Taxonomy" id="518897"/>
    <lineage>
        <taxon>Bacteria</taxon>
        <taxon>Pseudomonadati</taxon>
        <taxon>Pseudomonadota</taxon>
        <taxon>Gammaproteobacteria</taxon>
        <taxon>Oceanospirillales</taxon>
        <taxon>Oceanospirillaceae</taxon>
        <taxon>Marinobacterium</taxon>
    </lineage>
</organism>
<evidence type="ECO:0000313" key="2">
    <source>
        <dbReference type="EMBL" id="GGO81502.1"/>
    </source>
</evidence>
<evidence type="ECO:0000313" key="3">
    <source>
        <dbReference type="Proteomes" id="UP000599578"/>
    </source>
</evidence>
<dbReference type="AlphaFoldDB" id="A0A917ZFC3"/>
<feature type="chain" id="PRO_5037687435" description="Lipoprotein" evidence="1">
    <location>
        <begin position="23"/>
        <end position="175"/>
    </location>
</feature>
<sequence>MNSRYALACASLGFILSGAAQAQSPEETIANAKSAAPGSVTANATIVALDGSVLQEGSNGYTCHPQMPTTGPMCNDAEWEAMIGALMAKQEYSPGKLGVSYMLAGEGTAPGVSNSDPYATDQTADDWVKEGPHLMIILPDPALLEGLSTDPRDPVYVMWKDTPYAHIMVRIGDEE</sequence>
<name>A0A917ZFC3_9GAMM</name>
<evidence type="ECO:0000256" key="1">
    <source>
        <dbReference type="SAM" id="SignalP"/>
    </source>
</evidence>
<gene>
    <name evidence="2" type="ORF">GCM10011348_20690</name>
</gene>
<proteinExistence type="predicted"/>
<dbReference type="EMBL" id="BMLT01000004">
    <property type="protein sequence ID" value="GGO81502.1"/>
    <property type="molecule type" value="Genomic_DNA"/>
</dbReference>
<evidence type="ECO:0008006" key="4">
    <source>
        <dbReference type="Google" id="ProtNLM"/>
    </source>
</evidence>
<dbReference type="RefSeq" id="WP_188860507.1">
    <property type="nucleotide sequence ID" value="NZ_BMLT01000004.1"/>
</dbReference>
<accession>A0A917ZFC3</accession>
<keyword evidence="3" id="KW-1185">Reference proteome</keyword>
<dbReference type="Proteomes" id="UP000599578">
    <property type="component" value="Unassembled WGS sequence"/>
</dbReference>
<keyword evidence="1" id="KW-0732">Signal</keyword>
<protein>
    <recommendedName>
        <fullName evidence="4">Lipoprotein</fullName>
    </recommendedName>
</protein>
<comment type="caution">
    <text evidence="2">The sequence shown here is derived from an EMBL/GenBank/DDBJ whole genome shotgun (WGS) entry which is preliminary data.</text>
</comment>